<evidence type="ECO:0000313" key="1">
    <source>
        <dbReference type="EMBL" id="KAL3521799.1"/>
    </source>
</evidence>
<sequence>MEPVVVENPLRGESKNRFLVSSCCSAIGRGEMVVVVLGLKAFFVLFDAFCYLKFWYCCCITYETIYHFFHRPSTAKDFDEVARCHKVKEEVVLLKMDQEEEERVGFGMPMGMGIGDGYVYGYGFGLEL</sequence>
<keyword evidence="2" id="KW-1185">Reference proteome</keyword>
<proteinExistence type="predicted"/>
<comment type="caution">
    <text evidence="1">The sequence shown here is derived from an EMBL/GenBank/DDBJ whole genome shotgun (WGS) entry which is preliminary data.</text>
</comment>
<name>A0ABD2ZQW1_9GENT</name>
<accession>A0ABD2ZQW1</accession>
<dbReference type="AlphaFoldDB" id="A0ABD2ZQW1"/>
<organism evidence="1 2">
    <name type="scientific">Cinchona calisaya</name>
    <dbReference type="NCBI Taxonomy" id="153742"/>
    <lineage>
        <taxon>Eukaryota</taxon>
        <taxon>Viridiplantae</taxon>
        <taxon>Streptophyta</taxon>
        <taxon>Embryophyta</taxon>
        <taxon>Tracheophyta</taxon>
        <taxon>Spermatophyta</taxon>
        <taxon>Magnoliopsida</taxon>
        <taxon>eudicotyledons</taxon>
        <taxon>Gunneridae</taxon>
        <taxon>Pentapetalae</taxon>
        <taxon>asterids</taxon>
        <taxon>lamiids</taxon>
        <taxon>Gentianales</taxon>
        <taxon>Rubiaceae</taxon>
        <taxon>Cinchonoideae</taxon>
        <taxon>Cinchoneae</taxon>
        <taxon>Cinchona</taxon>
    </lineage>
</organism>
<dbReference type="EMBL" id="JBJUIK010000007">
    <property type="protein sequence ID" value="KAL3521799.1"/>
    <property type="molecule type" value="Genomic_DNA"/>
</dbReference>
<protein>
    <recommendedName>
        <fullName evidence="3">Transmembrane protein</fullName>
    </recommendedName>
</protein>
<evidence type="ECO:0000313" key="2">
    <source>
        <dbReference type="Proteomes" id="UP001630127"/>
    </source>
</evidence>
<gene>
    <name evidence="1" type="ORF">ACH5RR_014633</name>
</gene>
<reference evidence="1 2" key="1">
    <citation type="submission" date="2024-11" db="EMBL/GenBank/DDBJ databases">
        <title>A near-complete genome assembly of Cinchona calisaya.</title>
        <authorList>
            <person name="Lian D.C."/>
            <person name="Zhao X.W."/>
            <person name="Wei L."/>
        </authorList>
    </citation>
    <scope>NUCLEOTIDE SEQUENCE [LARGE SCALE GENOMIC DNA]</scope>
    <source>
        <tissue evidence="1">Nenye</tissue>
    </source>
</reference>
<evidence type="ECO:0008006" key="3">
    <source>
        <dbReference type="Google" id="ProtNLM"/>
    </source>
</evidence>
<dbReference type="Proteomes" id="UP001630127">
    <property type="component" value="Unassembled WGS sequence"/>
</dbReference>